<dbReference type="SUPFAM" id="SSF88946">
    <property type="entry name" value="Sigma2 domain of RNA polymerase sigma factors"/>
    <property type="match status" value="1"/>
</dbReference>
<dbReference type="InterPro" id="IPR007627">
    <property type="entry name" value="RNA_pol_sigma70_r2"/>
</dbReference>
<evidence type="ECO:0000313" key="7">
    <source>
        <dbReference type="EMBL" id="MBD1420766.1"/>
    </source>
</evidence>
<evidence type="ECO:0000256" key="3">
    <source>
        <dbReference type="ARBA" id="ARBA00023082"/>
    </source>
</evidence>
<name>A0ABR7XNL7_9SPHI</name>
<feature type="domain" description="RNA polymerase sigma factor 70 region 4 type 2" evidence="6">
    <location>
        <begin position="126"/>
        <end position="176"/>
    </location>
</feature>
<dbReference type="Proteomes" id="UP000651112">
    <property type="component" value="Unassembled WGS sequence"/>
</dbReference>
<dbReference type="Pfam" id="PF04542">
    <property type="entry name" value="Sigma70_r2"/>
    <property type="match status" value="1"/>
</dbReference>
<keyword evidence="3" id="KW-0731">Sigma factor</keyword>
<sequence length="184" mass="20990">MESKNNHIQWKKIVHAIADKRDEEAFKTLFLHFYDDLTHFSTSIIQDETIAEDLVAELMMKVWLMGENLLKVKNIKTYLFIAIKNLSLNVLAKNKVISSTPLASYDLSTVNSPEEILIHKEITLHIDAVIEALPPKCKMAFILVKDNACSYKEAAAIMEVSTNTIDRHIQIALRKIQVALEKIK</sequence>
<dbReference type="NCBIfam" id="TIGR02937">
    <property type="entry name" value="sigma70-ECF"/>
    <property type="match status" value="1"/>
</dbReference>
<dbReference type="InterPro" id="IPR036388">
    <property type="entry name" value="WH-like_DNA-bd_sf"/>
</dbReference>
<feature type="domain" description="RNA polymerase sigma-70 region 2" evidence="5">
    <location>
        <begin position="29"/>
        <end position="95"/>
    </location>
</feature>
<dbReference type="PANTHER" id="PTHR43133">
    <property type="entry name" value="RNA POLYMERASE ECF-TYPE SIGMA FACTO"/>
    <property type="match status" value="1"/>
</dbReference>
<dbReference type="InterPro" id="IPR014284">
    <property type="entry name" value="RNA_pol_sigma-70_dom"/>
</dbReference>
<evidence type="ECO:0000259" key="5">
    <source>
        <dbReference type="Pfam" id="PF04542"/>
    </source>
</evidence>
<dbReference type="InterPro" id="IPR013325">
    <property type="entry name" value="RNA_pol_sigma_r2"/>
</dbReference>
<protein>
    <submittedName>
        <fullName evidence="7">Sigma-70 family RNA polymerase sigma factor</fullName>
    </submittedName>
</protein>
<keyword evidence="4" id="KW-0804">Transcription</keyword>
<dbReference type="RefSeq" id="WP_190312508.1">
    <property type="nucleotide sequence ID" value="NZ_JACNYL010000001.1"/>
</dbReference>
<accession>A0ABR7XNL7</accession>
<dbReference type="InterPro" id="IPR013249">
    <property type="entry name" value="RNA_pol_sigma70_r4_t2"/>
</dbReference>
<dbReference type="InterPro" id="IPR039425">
    <property type="entry name" value="RNA_pol_sigma-70-like"/>
</dbReference>
<gene>
    <name evidence="7" type="ORF">H8B21_04185</name>
</gene>
<dbReference type="Gene3D" id="1.10.10.10">
    <property type="entry name" value="Winged helix-like DNA-binding domain superfamily/Winged helix DNA-binding domain"/>
    <property type="match status" value="1"/>
</dbReference>
<proteinExistence type="inferred from homology"/>
<comment type="similarity">
    <text evidence="1">Belongs to the sigma-70 factor family. ECF subfamily.</text>
</comment>
<organism evidence="7 8">
    <name type="scientific">Sphingobacterium chuzhouense</name>
    <dbReference type="NCBI Taxonomy" id="1742264"/>
    <lineage>
        <taxon>Bacteria</taxon>
        <taxon>Pseudomonadati</taxon>
        <taxon>Bacteroidota</taxon>
        <taxon>Sphingobacteriia</taxon>
        <taxon>Sphingobacteriales</taxon>
        <taxon>Sphingobacteriaceae</taxon>
        <taxon>Sphingobacterium</taxon>
    </lineage>
</organism>
<evidence type="ECO:0000256" key="4">
    <source>
        <dbReference type="ARBA" id="ARBA00023163"/>
    </source>
</evidence>
<dbReference type="Pfam" id="PF08281">
    <property type="entry name" value="Sigma70_r4_2"/>
    <property type="match status" value="1"/>
</dbReference>
<dbReference type="Gene3D" id="1.10.1740.10">
    <property type="match status" value="1"/>
</dbReference>
<keyword evidence="8" id="KW-1185">Reference proteome</keyword>
<dbReference type="SUPFAM" id="SSF88659">
    <property type="entry name" value="Sigma3 and sigma4 domains of RNA polymerase sigma factors"/>
    <property type="match status" value="1"/>
</dbReference>
<reference evidence="7 8" key="1">
    <citation type="submission" date="2020-08" db="EMBL/GenBank/DDBJ databases">
        <title>Sphingobacterium sp. DN00404 isolated from aquaculture water.</title>
        <authorList>
            <person name="Zhang M."/>
        </authorList>
    </citation>
    <scope>NUCLEOTIDE SEQUENCE [LARGE SCALE GENOMIC DNA]</scope>
    <source>
        <strain evidence="7 8">KCTC 42746</strain>
    </source>
</reference>
<evidence type="ECO:0000256" key="1">
    <source>
        <dbReference type="ARBA" id="ARBA00010641"/>
    </source>
</evidence>
<dbReference type="EMBL" id="JACNYL010000001">
    <property type="protein sequence ID" value="MBD1420766.1"/>
    <property type="molecule type" value="Genomic_DNA"/>
</dbReference>
<evidence type="ECO:0000259" key="6">
    <source>
        <dbReference type="Pfam" id="PF08281"/>
    </source>
</evidence>
<evidence type="ECO:0000256" key="2">
    <source>
        <dbReference type="ARBA" id="ARBA00023015"/>
    </source>
</evidence>
<dbReference type="InterPro" id="IPR013324">
    <property type="entry name" value="RNA_pol_sigma_r3/r4-like"/>
</dbReference>
<evidence type="ECO:0000313" key="8">
    <source>
        <dbReference type="Proteomes" id="UP000651112"/>
    </source>
</evidence>
<dbReference type="PANTHER" id="PTHR43133:SF46">
    <property type="entry name" value="RNA POLYMERASE SIGMA-70 FACTOR ECF SUBFAMILY"/>
    <property type="match status" value="1"/>
</dbReference>
<keyword evidence="2" id="KW-0805">Transcription regulation</keyword>
<comment type="caution">
    <text evidence="7">The sequence shown here is derived from an EMBL/GenBank/DDBJ whole genome shotgun (WGS) entry which is preliminary data.</text>
</comment>